<comment type="caution">
    <text evidence="5">The sequence shown here is derived from an EMBL/GenBank/DDBJ whole genome shotgun (WGS) entry which is preliminary data.</text>
</comment>
<evidence type="ECO:0000256" key="2">
    <source>
        <dbReference type="ARBA" id="ARBA00019992"/>
    </source>
</evidence>
<dbReference type="SUPFAM" id="SSF48452">
    <property type="entry name" value="TPR-like"/>
    <property type="match status" value="2"/>
</dbReference>
<dbReference type="Proteomes" id="UP000807785">
    <property type="component" value="Unassembled WGS sequence"/>
</dbReference>
<comment type="similarity">
    <text evidence="1">Belongs to the TTC38 family.</text>
</comment>
<evidence type="ECO:0000313" key="6">
    <source>
        <dbReference type="Proteomes" id="UP000807785"/>
    </source>
</evidence>
<dbReference type="EMBL" id="JADJEV010000001">
    <property type="protein sequence ID" value="MBK6971754.1"/>
    <property type="molecule type" value="Genomic_DNA"/>
</dbReference>
<protein>
    <recommendedName>
        <fullName evidence="2">Tetratricopeptide repeat protein 38</fullName>
    </recommendedName>
</protein>
<evidence type="ECO:0000256" key="3">
    <source>
        <dbReference type="ARBA" id="ARBA00022737"/>
    </source>
</evidence>
<dbReference type="InterPro" id="IPR011990">
    <property type="entry name" value="TPR-like_helical_dom_sf"/>
</dbReference>
<evidence type="ECO:0000256" key="4">
    <source>
        <dbReference type="ARBA" id="ARBA00022803"/>
    </source>
</evidence>
<accession>A0A9D7HKC2</accession>
<reference evidence="5" key="1">
    <citation type="submission" date="2020-10" db="EMBL/GenBank/DDBJ databases">
        <title>Connecting structure to function with the recovery of over 1000 high-quality activated sludge metagenome-assembled genomes encoding full-length rRNA genes using long-read sequencing.</title>
        <authorList>
            <person name="Singleton C.M."/>
            <person name="Petriglieri F."/>
            <person name="Kristensen J.M."/>
            <person name="Kirkegaard R.H."/>
            <person name="Michaelsen T.Y."/>
            <person name="Andersen M.H."/>
            <person name="Karst S.M."/>
            <person name="Dueholm M.S."/>
            <person name="Nielsen P.H."/>
            <person name="Albertsen M."/>
        </authorList>
    </citation>
    <scope>NUCLEOTIDE SEQUENCE</scope>
    <source>
        <strain evidence="5">Bjer_18-Q3-R1-45_BAT3C.347</strain>
    </source>
</reference>
<name>A0A9D7HKC2_9PROT</name>
<evidence type="ECO:0000313" key="5">
    <source>
        <dbReference type="EMBL" id="MBK6971754.1"/>
    </source>
</evidence>
<keyword evidence="4" id="KW-0802">TPR repeat</keyword>
<dbReference type="Gene3D" id="1.25.40.10">
    <property type="entry name" value="Tetratricopeptide repeat domain"/>
    <property type="match status" value="1"/>
</dbReference>
<dbReference type="PANTHER" id="PTHR16263">
    <property type="entry name" value="TETRATRICOPEPTIDE REPEAT PROTEIN 38"/>
    <property type="match status" value="1"/>
</dbReference>
<dbReference type="CDD" id="cd05804">
    <property type="entry name" value="StaR_like"/>
    <property type="match status" value="1"/>
</dbReference>
<gene>
    <name evidence="5" type="ORF">IPH26_01920</name>
</gene>
<dbReference type="InterPro" id="IPR033891">
    <property type="entry name" value="TTC38"/>
</dbReference>
<dbReference type="AlphaFoldDB" id="A0A9D7HKC2"/>
<dbReference type="PANTHER" id="PTHR16263:SF4">
    <property type="entry name" value="TETRATRICOPEPTIDE REPEAT PROTEIN 38"/>
    <property type="match status" value="1"/>
</dbReference>
<organism evidence="5 6">
    <name type="scientific">Candidatus Methylophosphatis roskildensis</name>
    <dbReference type="NCBI Taxonomy" id="2899263"/>
    <lineage>
        <taxon>Bacteria</taxon>
        <taxon>Pseudomonadati</taxon>
        <taxon>Pseudomonadota</taxon>
        <taxon>Betaproteobacteria</taxon>
        <taxon>Nitrosomonadales</taxon>
        <taxon>Sterolibacteriaceae</taxon>
        <taxon>Candidatus Methylophosphatis</taxon>
    </lineage>
</organism>
<keyword evidence="3" id="KW-0677">Repeat</keyword>
<proteinExistence type="inferred from homology"/>
<evidence type="ECO:0000256" key="1">
    <source>
        <dbReference type="ARBA" id="ARBA00005857"/>
    </source>
</evidence>
<sequence>MNRKDELGNAVSGASAAAVEIYQRALHEFQCYIGDPVATIDEALAASPDFVMAHAIRAYLHLVGTEPAALPVARAAYEAARKLPANPRERAHLDAVGHLLDGEWQAAARVLEDLAIDFPHDALALQAGHLVDFYSGAGRMLRDRIARALPQWSENMPGYHALLGMHAFGLEETGHYDRAEAAGKRALEMEPRDSWAWHAVTHVMEMQGRQREGIAWLRADTEAWSRECFFRVHIWWHLALFHLDLDEVGEVLALYDDPIYGERSPLVLDMVDASAVLWRMHLRGIELGDRWQPVADAWEPVAAAGAYAFNDAHAMMAFASAGRPKAAQRVLDAQERALRGPGDNALFTGAVGAAVTRAIKAFGDGDYGQCVRRLRPVRDIAQRFGGSHAQRDVIGLTLIEAALRDGQFPLARALAAERIDLKPTSPAGNALLQRANAQMLARAA</sequence>